<dbReference type="SUPFAM" id="SSF53807">
    <property type="entry name" value="Helical backbone' metal receptor"/>
    <property type="match status" value="1"/>
</dbReference>
<keyword evidence="6" id="KW-1185">Reference proteome</keyword>
<dbReference type="PROSITE" id="PS50983">
    <property type="entry name" value="FE_B12_PBP"/>
    <property type="match status" value="1"/>
</dbReference>
<evidence type="ECO:0000256" key="1">
    <source>
        <dbReference type="ARBA" id="ARBA00008814"/>
    </source>
</evidence>
<dbReference type="OrthoDB" id="9797736at2"/>
<dbReference type="InterPro" id="IPR002491">
    <property type="entry name" value="ABC_transptr_periplasmic_BD"/>
</dbReference>
<evidence type="ECO:0000313" key="5">
    <source>
        <dbReference type="EMBL" id="KQB83127.1"/>
    </source>
</evidence>
<evidence type="ECO:0000259" key="4">
    <source>
        <dbReference type="PROSITE" id="PS50983"/>
    </source>
</evidence>
<dbReference type="RefSeq" id="WP_055123168.1">
    <property type="nucleotide sequence ID" value="NZ_LKST01000004.1"/>
</dbReference>
<keyword evidence="3" id="KW-0732">Signal</keyword>
<feature type="chain" id="PRO_5039728184" evidence="3">
    <location>
        <begin position="25"/>
        <end position="369"/>
    </location>
</feature>
<accession>A0A0Q0U711</accession>
<dbReference type="PATRIC" id="fig|1544416.3.peg.2094"/>
<organism evidence="5 6">
    <name type="scientific">Corynebacterium oculi</name>
    <dbReference type="NCBI Taxonomy" id="1544416"/>
    <lineage>
        <taxon>Bacteria</taxon>
        <taxon>Bacillati</taxon>
        <taxon>Actinomycetota</taxon>
        <taxon>Actinomycetes</taxon>
        <taxon>Mycobacteriales</taxon>
        <taxon>Corynebacteriaceae</taxon>
        <taxon>Corynebacterium</taxon>
    </lineage>
</organism>
<dbReference type="PANTHER" id="PTHR30535:SF4">
    <property type="entry name" value="HEMIN-BINDING PERIPLASMIC PROTEIN HMUT"/>
    <property type="match status" value="1"/>
</dbReference>
<sequence>MKNKATTLVALGLVVSLSTLGLSACGNSGESGHAAGDAATSAVEQLPARGEAPDPHTLRGPSSAQPVGDIVPVAEAPQPQLPVSFSDATGTPVEVTDVSRILALDLYGTLSRTVSGLGLGANIVGRTVSSEEPALADLPVVTESGHSLNAEAILQLRPSVVLVDESVGPPEVIQQIRDAGIPVAVLDPRRTRDSLEDDITLVAGALGVREEGKALAERTRAQMDQATTEVSDLAPYGEDRVRMAYLYMRGNGGVFFILGKGSGADGMIEALGGRDVASEAGIVDVKPANAESLAELNPEVIVVMEKGLESVGGVEGLLARPGVAQTEAGKNRRIVSLPDSEAISMGPQAGLSLVRAAKAVYLGEGGENQ</sequence>
<dbReference type="AlphaFoldDB" id="A0A0Q0U711"/>
<dbReference type="EMBL" id="LKST01000004">
    <property type="protein sequence ID" value="KQB83127.1"/>
    <property type="molecule type" value="Genomic_DNA"/>
</dbReference>
<comment type="caution">
    <text evidence="5">The sequence shown here is derived from an EMBL/GenBank/DDBJ whole genome shotgun (WGS) entry which is preliminary data.</text>
</comment>
<dbReference type="Gene3D" id="3.40.50.1980">
    <property type="entry name" value="Nitrogenase molybdenum iron protein domain"/>
    <property type="match status" value="2"/>
</dbReference>
<feature type="signal peptide" evidence="3">
    <location>
        <begin position="1"/>
        <end position="24"/>
    </location>
</feature>
<feature type="region of interest" description="Disordered" evidence="2">
    <location>
        <begin position="29"/>
        <end position="69"/>
    </location>
</feature>
<dbReference type="InterPro" id="IPR050902">
    <property type="entry name" value="ABC_Transporter_SBP"/>
</dbReference>
<evidence type="ECO:0000256" key="3">
    <source>
        <dbReference type="SAM" id="SignalP"/>
    </source>
</evidence>
<comment type="similarity">
    <text evidence="1">Belongs to the bacterial solute-binding protein 8 family.</text>
</comment>
<evidence type="ECO:0000313" key="6">
    <source>
        <dbReference type="Proteomes" id="UP000050517"/>
    </source>
</evidence>
<dbReference type="PANTHER" id="PTHR30535">
    <property type="entry name" value="VITAMIN B12-BINDING PROTEIN"/>
    <property type="match status" value="1"/>
</dbReference>
<dbReference type="Proteomes" id="UP000050517">
    <property type="component" value="Unassembled WGS sequence"/>
</dbReference>
<name>A0A0Q0U711_9CORY</name>
<dbReference type="PROSITE" id="PS51257">
    <property type="entry name" value="PROKAR_LIPOPROTEIN"/>
    <property type="match status" value="1"/>
</dbReference>
<reference evidence="5 6" key="1">
    <citation type="submission" date="2015-10" db="EMBL/GenBank/DDBJ databases">
        <title>Corynebacteirum lowii and Corynebacterium oculi species nova, derived from human clinical disease and and emended description of Corynebacterium mastiditis.</title>
        <authorList>
            <person name="Bernard K."/>
            <person name="Pacheco A.L."/>
            <person name="Mcdougall C."/>
            <person name="Burtx T."/>
            <person name="Weibe D."/>
            <person name="Tyler S."/>
            <person name="Olson A.B."/>
            <person name="Cnockaert M."/>
            <person name="Eguchi H."/>
            <person name="Kuwahara T."/>
            <person name="Nakayama-Imaohji H."/>
            <person name="Boudewijins M."/>
            <person name="Van Hoecke F."/>
            <person name="Bernier A.-M."/>
            <person name="Vandamme P."/>
        </authorList>
    </citation>
    <scope>NUCLEOTIDE SEQUENCE [LARGE SCALE GENOMIC DNA]</scope>
    <source>
        <strain evidence="5 6">NML 130210</strain>
    </source>
</reference>
<protein>
    <submittedName>
        <fullName evidence="5">Hemin-binding periplasmic protein HmuT</fullName>
    </submittedName>
</protein>
<dbReference type="Pfam" id="PF01497">
    <property type="entry name" value="Peripla_BP_2"/>
    <property type="match status" value="1"/>
</dbReference>
<feature type="domain" description="Fe/B12 periplasmic-binding" evidence="4">
    <location>
        <begin position="100"/>
        <end position="365"/>
    </location>
</feature>
<dbReference type="STRING" id="1544416.Cocul_02099"/>
<proteinExistence type="inferred from homology"/>
<gene>
    <name evidence="5" type="primary">hmuT</name>
    <name evidence="5" type="ORF">Cocul_02099</name>
</gene>
<evidence type="ECO:0000256" key="2">
    <source>
        <dbReference type="SAM" id="MobiDB-lite"/>
    </source>
</evidence>